<organism evidence="2 3">
    <name type="scientific">Sutterella parvirubra YIT 11816</name>
    <dbReference type="NCBI Taxonomy" id="762967"/>
    <lineage>
        <taxon>Bacteria</taxon>
        <taxon>Pseudomonadati</taxon>
        <taxon>Pseudomonadota</taxon>
        <taxon>Betaproteobacteria</taxon>
        <taxon>Burkholderiales</taxon>
        <taxon>Sutterellaceae</taxon>
        <taxon>Sutterella</taxon>
    </lineage>
</organism>
<sequence length="50" mass="5198">MNLGNRMCRRPSSPEPPGSPGPPCPFGQPLSPRARSPSPRRGGAPPPPTP</sequence>
<evidence type="ECO:0000313" key="3">
    <source>
        <dbReference type="Proteomes" id="UP000004956"/>
    </source>
</evidence>
<evidence type="ECO:0000256" key="1">
    <source>
        <dbReference type="SAM" id="MobiDB-lite"/>
    </source>
</evidence>
<dbReference type="EMBL" id="AFBQ01000198">
    <property type="protein sequence ID" value="EHY31224.1"/>
    <property type="molecule type" value="Genomic_DNA"/>
</dbReference>
<feature type="compositionally biased region" description="Low complexity" evidence="1">
    <location>
        <begin position="27"/>
        <end position="43"/>
    </location>
</feature>
<dbReference type="Proteomes" id="UP000004956">
    <property type="component" value="Unassembled WGS sequence"/>
</dbReference>
<feature type="compositionally biased region" description="Pro residues" evidence="1">
    <location>
        <begin position="13"/>
        <end position="26"/>
    </location>
</feature>
<proteinExistence type="predicted"/>
<dbReference type="AlphaFoldDB" id="H3KF85"/>
<dbReference type="STRING" id="762967.HMPREF9440_01402"/>
<name>H3KF85_9BURK</name>
<evidence type="ECO:0000313" key="2">
    <source>
        <dbReference type="EMBL" id="EHY31224.1"/>
    </source>
</evidence>
<reference evidence="2 3" key="1">
    <citation type="submission" date="2011-11" db="EMBL/GenBank/DDBJ databases">
        <authorList>
            <person name="Weinstock G."/>
            <person name="Sodergren E."/>
            <person name="Clifton S."/>
            <person name="Fulton L."/>
            <person name="Fulton B."/>
            <person name="Courtney L."/>
            <person name="Fronick C."/>
            <person name="Harrison M."/>
            <person name="Strong C."/>
            <person name="Farmer C."/>
            <person name="Delahaunty K."/>
            <person name="Markovic C."/>
            <person name="Hall O."/>
            <person name="Minx P."/>
            <person name="Tomlinson C."/>
            <person name="Mitreva M."/>
            <person name="Hou S."/>
            <person name="Chen J."/>
            <person name="Wollam A."/>
            <person name="Pepin K.H."/>
            <person name="Johnson M."/>
            <person name="Bhonagiri V."/>
            <person name="Zhang X."/>
            <person name="Suruliraj S."/>
            <person name="Warren W."/>
            <person name="Chinwalla A."/>
            <person name="Mardis E.R."/>
            <person name="Wilson R.K."/>
        </authorList>
    </citation>
    <scope>NUCLEOTIDE SEQUENCE [LARGE SCALE GENOMIC DNA]</scope>
    <source>
        <strain evidence="2 3">YIT 11816</strain>
    </source>
</reference>
<protein>
    <submittedName>
        <fullName evidence="2">Uncharacterized protein</fullName>
    </submittedName>
</protein>
<comment type="caution">
    <text evidence="2">The sequence shown here is derived from an EMBL/GenBank/DDBJ whole genome shotgun (WGS) entry which is preliminary data.</text>
</comment>
<accession>H3KF85</accession>
<keyword evidence="3" id="KW-1185">Reference proteome</keyword>
<dbReference type="HOGENOM" id="CLU_3301839_0_0_4"/>
<feature type="non-terminal residue" evidence="2">
    <location>
        <position position="50"/>
    </location>
</feature>
<feature type="region of interest" description="Disordered" evidence="1">
    <location>
        <begin position="1"/>
        <end position="50"/>
    </location>
</feature>
<gene>
    <name evidence="2" type="ORF">HMPREF9440_01402</name>
</gene>